<keyword evidence="2" id="KW-1185">Reference proteome</keyword>
<proteinExistence type="predicted"/>
<accession>A0ACC3CYL4</accession>
<organism evidence="1 2">
    <name type="scientific">Coniosporium uncinatum</name>
    <dbReference type="NCBI Taxonomy" id="93489"/>
    <lineage>
        <taxon>Eukaryota</taxon>
        <taxon>Fungi</taxon>
        <taxon>Dikarya</taxon>
        <taxon>Ascomycota</taxon>
        <taxon>Pezizomycotina</taxon>
        <taxon>Dothideomycetes</taxon>
        <taxon>Dothideomycetes incertae sedis</taxon>
        <taxon>Coniosporium</taxon>
    </lineage>
</organism>
<gene>
    <name evidence="1" type="ORF">LTS18_011376</name>
</gene>
<sequence>MWLITRTLTQAIFLFLVVFTIPLAFDVGGRTCGLAFSLSLAGFYFFLSCARLATPNNSRIRATIVGIFGYTQWFTLLTLLIWSLNKFSVDGNNNTGWVQRTFNYKRAADTSAREWIFGRNGLMESGLIGGWDMLLRYAIPAFQIGEGFCSLLVIQAAGQITRWLVNRERGDSWMIALLGVSATVISSSLYFLWRVTTFPDVSNVDAILIGSAITCAIFLGSWGIGSGRGNPVESSLLFAYITLCIYQIFTDYQPAHPAEPLPPPNPAALPPLPPIIMASYTTLMHALSTLPTYLQSAFTFFVAAVMTITPSVIISLAYRVFVMYASARIIPAIRESGARALSQEPSLDDSDEAGRFLGFLTWFSPSILIAVYT</sequence>
<feature type="non-terminal residue" evidence="1">
    <location>
        <position position="373"/>
    </location>
</feature>
<dbReference type="EMBL" id="JAWDJW010009618">
    <property type="protein sequence ID" value="KAK3058402.1"/>
    <property type="molecule type" value="Genomic_DNA"/>
</dbReference>
<evidence type="ECO:0000313" key="2">
    <source>
        <dbReference type="Proteomes" id="UP001186974"/>
    </source>
</evidence>
<reference evidence="1" key="1">
    <citation type="submission" date="2024-09" db="EMBL/GenBank/DDBJ databases">
        <title>Black Yeasts Isolated from many extreme environments.</title>
        <authorList>
            <person name="Coleine C."/>
            <person name="Stajich J.E."/>
            <person name="Selbmann L."/>
        </authorList>
    </citation>
    <scope>NUCLEOTIDE SEQUENCE</scope>
    <source>
        <strain evidence="1">CCFEE 5737</strain>
    </source>
</reference>
<comment type="caution">
    <text evidence="1">The sequence shown here is derived from an EMBL/GenBank/DDBJ whole genome shotgun (WGS) entry which is preliminary data.</text>
</comment>
<name>A0ACC3CYL4_9PEZI</name>
<dbReference type="Proteomes" id="UP001186974">
    <property type="component" value="Unassembled WGS sequence"/>
</dbReference>
<protein>
    <submittedName>
        <fullName evidence="1">Uncharacterized protein</fullName>
    </submittedName>
</protein>
<evidence type="ECO:0000313" key="1">
    <source>
        <dbReference type="EMBL" id="KAK3058402.1"/>
    </source>
</evidence>